<evidence type="ECO:0000313" key="3">
    <source>
        <dbReference type="Proteomes" id="UP000009183"/>
    </source>
</evidence>
<dbReference type="EMBL" id="FN595241">
    <property type="protein sequence ID" value="CBI22356.3"/>
    <property type="molecule type" value="Genomic_DNA"/>
</dbReference>
<proteinExistence type="predicted"/>
<reference evidence="3" key="1">
    <citation type="journal article" date="2007" name="Nature">
        <title>The grapevine genome sequence suggests ancestral hexaploidization in major angiosperm phyla.</title>
        <authorList>
            <consortium name="The French-Italian Public Consortium for Grapevine Genome Characterization."/>
            <person name="Jaillon O."/>
            <person name="Aury J.-M."/>
            <person name="Noel B."/>
            <person name="Policriti A."/>
            <person name="Clepet C."/>
            <person name="Casagrande A."/>
            <person name="Choisne N."/>
            <person name="Aubourg S."/>
            <person name="Vitulo N."/>
            <person name="Jubin C."/>
            <person name="Vezzi A."/>
            <person name="Legeai F."/>
            <person name="Hugueney P."/>
            <person name="Dasilva C."/>
            <person name="Horner D."/>
            <person name="Mica E."/>
            <person name="Jublot D."/>
            <person name="Poulain J."/>
            <person name="Bruyere C."/>
            <person name="Billault A."/>
            <person name="Segurens B."/>
            <person name="Gouyvenoux M."/>
            <person name="Ugarte E."/>
            <person name="Cattonaro F."/>
            <person name="Anthouard V."/>
            <person name="Vico V."/>
            <person name="Del Fabbro C."/>
            <person name="Alaux M."/>
            <person name="Di Gaspero G."/>
            <person name="Dumas V."/>
            <person name="Felice N."/>
            <person name="Paillard S."/>
            <person name="Juman I."/>
            <person name="Moroldo M."/>
            <person name="Scalabrin S."/>
            <person name="Canaguier A."/>
            <person name="Le Clainche I."/>
            <person name="Malacrida G."/>
            <person name="Durand E."/>
            <person name="Pesole G."/>
            <person name="Laucou V."/>
            <person name="Chatelet P."/>
            <person name="Merdinoglu D."/>
            <person name="Delledonne M."/>
            <person name="Pezzotti M."/>
            <person name="Lecharny A."/>
            <person name="Scarpelli C."/>
            <person name="Artiguenave F."/>
            <person name="Pe M.E."/>
            <person name="Valle G."/>
            <person name="Morgante M."/>
            <person name="Caboche M."/>
            <person name="Adam-Blondon A.-F."/>
            <person name="Weissenbach J."/>
            <person name="Quetier F."/>
            <person name="Wincker P."/>
        </authorList>
    </citation>
    <scope>NUCLEOTIDE SEQUENCE [LARGE SCALE GENOMIC DNA]</scope>
    <source>
        <strain evidence="3">cv. Pinot noir / PN40024</strain>
    </source>
</reference>
<dbReference type="PaxDb" id="29760-VIT_14s0036g00920.t01"/>
<keyword evidence="3" id="KW-1185">Reference proteome</keyword>
<dbReference type="eggNOG" id="ENOG502S6VM">
    <property type="taxonomic scope" value="Eukaryota"/>
</dbReference>
<dbReference type="HOGENOM" id="CLU_168563_1_0_1"/>
<organism evidence="2 3">
    <name type="scientific">Vitis vinifera</name>
    <name type="common">Grape</name>
    <dbReference type="NCBI Taxonomy" id="29760"/>
    <lineage>
        <taxon>Eukaryota</taxon>
        <taxon>Viridiplantae</taxon>
        <taxon>Streptophyta</taxon>
        <taxon>Embryophyta</taxon>
        <taxon>Tracheophyta</taxon>
        <taxon>Spermatophyta</taxon>
        <taxon>Magnoliopsida</taxon>
        <taxon>eudicotyledons</taxon>
        <taxon>Gunneridae</taxon>
        <taxon>Pentapetalae</taxon>
        <taxon>rosids</taxon>
        <taxon>Vitales</taxon>
        <taxon>Vitaceae</taxon>
        <taxon>Viteae</taxon>
        <taxon>Vitis</taxon>
    </lineage>
</organism>
<feature type="region of interest" description="Disordered" evidence="1">
    <location>
        <begin position="54"/>
        <end position="75"/>
    </location>
</feature>
<sequence>MDPKYTAEILEHLEKQNDLLMDAYRSMSHELHKLQVEEEMLMHKFYEFTKAERQTIKDDDNNNIENENKTGESSE</sequence>
<name>E0CU98_VITVI</name>
<evidence type="ECO:0000313" key="2">
    <source>
        <dbReference type="EMBL" id="CBI22356.3"/>
    </source>
</evidence>
<dbReference type="PANTHER" id="PTHR37718">
    <property type="entry name" value="BNAC03G61340D PROTEIN"/>
    <property type="match status" value="1"/>
</dbReference>
<protein>
    <submittedName>
        <fullName evidence="2">Uncharacterized protein</fullName>
    </submittedName>
</protein>
<gene>
    <name evidence="2" type="ordered locus">VIT_14s0036g00920</name>
</gene>
<dbReference type="AlphaFoldDB" id="E0CU98"/>
<dbReference type="InParanoid" id="E0CU98"/>
<dbReference type="OMA" id="HSAEMCK"/>
<evidence type="ECO:0000256" key="1">
    <source>
        <dbReference type="SAM" id="MobiDB-lite"/>
    </source>
</evidence>
<dbReference type="PANTHER" id="PTHR37718:SF2">
    <property type="entry name" value="OS03G0205150 PROTEIN"/>
    <property type="match status" value="1"/>
</dbReference>
<accession>E0CU98</accession>
<dbReference type="Proteomes" id="UP000009183">
    <property type="component" value="Chromosome 14"/>
</dbReference>
<dbReference type="Gramene" id="Vitis14g00969.t01">
    <property type="protein sequence ID" value="Vitis14g00969.t01.CDS"/>
    <property type="gene ID" value="Vitis14g00969"/>
</dbReference>
<dbReference type="OrthoDB" id="1266663at2759"/>